<dbReference type="Gene3D" id="1.10.20.10">
    <property type="entry name" value="Histone, subunit A"/>
    <property type="match status" value="1"/>
</dbReference>
<dbReference type="OrthoDB" id="7758076at2759"/>
<comment type="similarity">
    <text evidence="1">Belongs to the histone H2B family.</text>
</comment>
<dbReference type="EMBL" id="KN732524">
    <property type="protein sequence ID" value="KIH58946.1"/>
    <property type="molecule type" value="Genomic_DNA"/>
</dbReference>
<keyword evidence="4" id="KW-1185">Reference proteome</keyword>
<evidence type="ECO:0000313" key="3">
    <source>
        <dbReference type="EMBL" id="KIH58946.1"/>
    </source>
</evidence>
<evidence type="ECO:0000313" key="4">
    <source>
        <dbReference type="Proteomes" id="UP000054047"/>
    </source>
</evidence>
<dbReference type="GO" id="GO:0030527">
    <property type="term" value="F:structural constituent of chromatin"/>
    <property type="evidence" value="ECO:0007669"/>
    <property type="project" value="InterPro"/>
</dbReference>
<dbReference type="CDD" id="cd22910">
    <property type="entry name" value="HFD_H2B"/>
    <property type="match status" value="1"/>
</dbReference>
<evidence type="ECO:0000256" key="1">
    <source>
        <dbReference type="ARBA" id="ARBA00006846"/>
    </source>
</evidence>
<sequence length="109" mass="12025">GAKKIGILNRSRHINSFDKDFNAYIFRVLNRVHPGFGVSRKAMSIMNLIILGVFHMIAKEAARLGNSNEGPTITVCEIQTAIRLMFPANLATNAVSEGRKAVASYESFE</sequence>
<dbReference type="GO" id="GO:0046982">
    <property type="term" value="F:protein heterodimerization activity"/>
    <property type="evidence" value="ECO:0007669"/>
    <property type="project" value="InterPro"/>
</dbReference>
<dbReference type="SUPFAM" id="SSF47113">
    <property type="entry name" value="Histone-fold"/>
    <property type="match status" value="1"/>
</dbReference>
<evidence type="ECO:0000259" key="2">
    <source>
        <dbReference type="Pfam" id="PF00125"/>
    </source>
</evidence>
<dbReference type="GO" id="GO:0000786">
    <property type="term" value="C:nucleosome"/>
    <property type="evidence" value="ECO:0007669"/>
    <property type="project" value="InterPro"/>
</dbReference>
<dbReference type="GO" id="GO:0003677">
    <property type="term" value="F:DNA binding"/>
    <property type="evidence" value="ECO:0007669"/>
    <property type="project" value="InterPro"/>
</dbReference>
<dbReference type="InterPro" id="IPR007125">
    <property type="entry name" value="H2A/H2B/H3"/>
</dbReference>
<protein>
    <submittedName>
        <fullName evidence="3">Core histone H2A/H2B/H3/H4</fullName>
    </submittedName>
</protein>
<dbReference type="PANTHER" id="PTHR23428">
    <property type="entry name" value="HISTONE H2B"/>
    <property type="match status" value="1"/>
</dbReference>
<dbReference type="Pfam" id="PF00125">
    <property type="entry name" value="Histone"/>
    <property type="match status" value="1"/>
</dbReference>
<dbReference type="InterPro" id="IPR000558">
    <property type="entry name" value="Histone_H2B"/>
</dbReference>
<feature type="non-terminal residue" evidence="3">
    <location>
        <position position="1"/>
    </location>
</feature>
<dbReference type="SMART" id="SM00427">
    <property type="entry name" value="H2B"/>
    <property type="match status" value="1"/>
</dbReference>
<organism evidence="3 4">
    <name type="scientific">Ancylostoma duodenale</name>
    <dbReference type="NCBI Taxonomy" id="51022"/>
    <lineage>
        <taxon>Eukaryota</taxon>
        <taxon>Metazoa</taxon>
        <taxon>Ecdysozoa</taxon>
        <taxon>Nematoda</taxon>
        <taxon>Chromadorea</taxon>
        <taxon>Rhabditida</taxon>
        <taxon>Rhabditina</taxon>
        <taxon>Rhabditomorpha</taxon>
        <taxon>Strongyloidea</taxon>
        <taxon>Ancylostomatidae</taxon>
        <taxon>Ancylostomatinae</taxon>
        <taxon>Ancylostoma</taxon>
    </lineage>
</organism>
<dbReference type="InterPro" id="IPR009072">
    <property type="entry name" value="Histone-fold"/>
</dbReference>
<name>A0A0C2GPR9_9BILA</name>
<reference evidence="3 4" key="1">
    <citation type="submission" date="2013-12" db="EMBL/GenBank/DDBJ databases">
        <title>Draft genome of the parsitic nematode Ancylostoma duodenale.</title>
        <authorList>
            <person name="Mitreva M."/>
        </authorList>
    </citation>
    <scope>NUCLEOTIDE SEQUENCE [LARGE SCALE GENOMIC DNA]</scope>
    <source>
        <strain evidence="3 4">Zhejiang</strain>
    </source>
</reference>
<dbReference type="PRINTS" id="PR00621">
    <property type="entry name" value="HISTONEH2B"/>
</dbReference>
<accession>A0A0C2GPR9</accession>
<dbReference type="AlphaFoldDB" id="A0A0C2GPR9"/>
<gene>
    <name evidence="3" type="ORF">ANCDUO_10839</name>
</gene>
<feature type="domain" description="Core Histone H2A/H2B/H3" evidence="2">
    <location>
        <begin position="13"/>
        <end position="84"/>
    </location>
</feature>
<dbReference type="Proteomes" id="UP000054047">
    <property type="component" value="Unassembled WGS sequence"/>
</dbReference>
<proteinExistence type="inferred from homology"/>